<dbReference type="OrthoDB" id="7439590at2"/>
<organism evidence="2 3">
    <name type="scientific">Pelagerythrobacter aerophilus</name>
    <dbReference type="NCBI Taxonomy" id="2306995"/>
    <lineage>
        <taxon>Bacteria</taxon>
        <taxon>Pseudomonadati</taxon>
        <taxon>Pseudomonadota</taxon>
        <taxon>Alphaproteobacteria</taxon>
        <taxon>Sphingomonadales</taxon>
        <taxon>Erythrobacteraceae</taxon>
        <taxon>Pelagerythrobacter</taxon>
    </lineage>
</organism>
<dbReference type="Gene3D" id="2.40.160.100">
    <property type="match status" value="1"/>
</dbReference>
<dbReference type="EMBL" id="QXFK01000009">
    <property type="protein sequence ID" value="RIV80585.1"/>
    <property type="molecule type" value="Genomic_DNA"/>
</dbReference>
<evidence type="ECO:0000313" key="2">
    <source>
        <dbReference type="EMBL" id="RIV80585.1"/>
    </source>
</evidence>
<gene>
    <name evidence="2" type="ORF">D2V04_02455</name>
</gene>
<dbReference type="Pfam" id="PF13372">
    <property type="entry name" value="Alginate_exp"/>
    <property type="match status" value="1"/>
</dbReference>
<reference evidence="2 3" key="1">
    <citation type="submission" date="2018-08" db="EMBL/GenBank/DDBJ databases">
        <title>Altererythrobacter sp.Ery1 and Ery12, the genome sequencing of novel strains in genus Alterythrobacter.</title>
        <authorList>
            <person name="Cheng H."/>
            <person name="Wu Y.-H."/>
            <person name="Fang C."/>
            <person name="Xu X.-W."/>
        </authorList>
    </citation>
    <scope>NUCLEOTIDE SEQUENCE [LARGE SCALE GENOMIC DNA]</scope>
    <source>
        <strain evidence="2 3">Ery1</strain>
    </source>
</reference>
<keyword evidence="3" id="KW-1185">Reference proteome</keyword>
<dbReference type="Proteomes" id="UP000285092">
    <property type="component" value="Unassembled WGS sequence"/>
</dbReference>
<comment type="caution">
    <text evidence="2">The sequence shown here is derived from an EMBL/GenBank/DDBJ whole genome shotgun (WGS) entry which is preliminary data.</text>
</comment>
<protein>
    <recommendedName>
        <fullName evidence="1">Alginate export domain-containing protein</fullName>
    </recommendedName>
</protein>
<proteinExistence type="predicted"/>
<feature type="domain" description="Alginate export" evidence="1">
    <location>
        <begin position="119"/>
        <end position="512"/>
    </location>
</feature>
<accession>A0A418NL88</accession>
<evidence type="ECO:0000259" key="1">
    <source>
        <dbReference type="Pfam" id="PF13372"/>
    </source>
</evidence>
<sequence length="530" mass="58906">MPGTHRRVWPSCRPSLEPLPAFSLQRSRRISSLMAITCRFALGREARTSSFLLSASALFSALPATAQESPSRTVEVTVPAGPVDTLGRSAAVEQDLPPAARARARAASGPEQSEDGFSITGQFRVRGEAIDGQFRSFGPDSEELVLLQTRVDAQYKMGDLVLGGEIMDARAYSTADNSTLRQAEVNALEPLQYWAQYDLGDGLGEGTNTTLKLGQQRMLLGSARLINNPLFRNTANTYLGLRGDIKRGNTDGLTAFYMLPTRILPDDIEGYYDNRIEIDRNGFDLQLAGAFYHRKVADLNLELYAYYLGEGDSPDFQTRNRRLWTPGMRIYREPKRGKLDFELEGILQRGKARRTAAATDLVDRDVRAFYLYGELGYRLDNAVGPRFAVSATYGSGQDESDKITRFDQLFGAIFPDYAPPGLYGPTTLSNVSSLGVDVIWTPGKWTIWNTFRRLRAPEPNDVFGRTGIRNGPNGEVGDQFFLRARYPLSPKVRFEIGGALLLKGDFLKEAPSVINGDDTRYIYSDLTFTF</sequence>
<evidence type="ECO:0000313" key="3">
    <source>
        <dbReference type="Proteomes" id="UP000285092"/>
    </source>
</evidence>
<name>A0A418NL88_9SPHN</name>
<dbReference type="InterPro" id="IPR025388">
    <property type="entry name" value="Alginate_export_dom"/>
</dbReference>
<dbReference type="InterPro" id="IPR053728">
    <property type="entry name" value="Alginate_Permeability_Chnl"/>
</dbReference>
<dbReference type="AlphaFoldDB" id="A0A418NL88"/>